<dbReference type="SMART" id="SM00849">
    <property type="entry name" value="Lactamase_B"/>
    <property type="match status" value="1"/>
</dbReference>
<evidence type="ECO:0000256" key="10">
    <source>
        <dbReference type="ARBA" id="ARBA00023128"/>
    </source>
</evidence>
<dbReference type="OrthoDB" id="449487at2759"/>
<dbReference type="InterPro" id="IPR051682">
    <property type="entry name" value="Mito_Persulfide_Diox"/>
</dbReference>
<dbReference type="STRING" id="6573.A0A210PEX6"/>
<comment type="subunit">
    <text evidence="12">Homodimer. Monomer. Interacts with TST. May interact with RELA.</text>
</comment>
<comment type="catalytic activity">
    <reaction evidence="11">
        <text>S-sulfanylglutathione + O2 + H2O = sulfite + glutathione + 2 H(+)</text>
        <dbReference type="Rhea" id="RHEA:12981"/>
        <dbReference type="ChEBI" id="CHEBI:15377"/>
        <dbReference type="ChEBI" id="CHEBI:15378"/>
        <dbReference type="ChEBI" id="CHEBI:15379"/>
        <dbReference type="ChEBI" id="CHEBI:17359"/>
        <dbReference type="ChEBI" id="CHEBI:57925"/>
        <dbReference type="ChEBI" id="CHEBI:58905"/>
        <dbReference type="EC" id="1.13.11.18"/>
    </reaction>
</comment>
<dbReference type="Proteomes" id="UP000242188">
    <property type="component" value="Unassembled WGS sequence"/>
</dbReference>
<keyword evidence="8" id="KW-0560">Oxidoreductase</keyword>
<dbReference type="FunFam" id="3.60.15.10:FF:000013">
    <property type="entry name" value="Persulfide dioxygenase ETHE1, mitochondrial"/>
    <property type="match status" value="1"/>
</dbReference>
<evidence type="ECO:0000256" key="8">
    <source>
        <dbReference type="ARBA" id="ARBA00023002"/>
    </source>
</evidence>
<keyword evidence="10" id="KW-0496">Mitochondrion</keyword>
<evidence type="ECO:0000313" key="17">
    <source>
        <dbReference type="EMBL" id="OWF35011.1"/>
    </source>
</evidence>
<gene>
    <name evidence="17" type="ORF">KP79_PYT22214</name>
</gene>
<evidence type="ECO:0000259" key="16">
    <source>
        <dbReference type="SMART" id="SM00849"/>
    </source>
</evidence>
<evidence type="ECO:0000313" key="18">
    <source>
        <dbReference type="Proteomes" id="UP000242188"/>
    </source>
</evidence>
<evidence type="ECO:0000256" key="14">
    <source>
        <dbReference type="ARBA" id="ARBA00067300"/>
    </source>
</evidence>
<keyword evidence="4" id="KW-0479">Metal-binding</keyword>
<dbReference type="AlphaFoldDB" id="A0A210PEX6"/>
<evidence type="ECO:0000256" key="11">
    <source>
        <dbReference type="ARBA" id="ARBA00050990"/>
    </source>
</evidence>
<dbReference type="Pfam" id="PF00753">
    <property type="entry name" value="Lactamase_B"/>
    <property type="match status" value="1"/>
</dbReference>
<dbReference type="GO" id="GO:0050313">
    <property type="term" value="F:sulfur dioxygenase activity"/>
    <property type="evidence" value="ECO:0007669"/>
    <property type="project" value="UniProtKB-EC"/>
</dbReference>
<evidence type="ECO:0000256" key="4">
    <source>
        <dbReference type="ARBA" id="ARBA00022723"/>
    </source>
</evidence>
<comment type="similarity">
    <text evidence="3">Belongs to the metallo-beta-lactamase superfamily. Glyoxalase II family.</text>
</comment>
<protein>
    <recommendedName>
        <fullName evidence="14">Persulfide dioxygenase ETHE1, mitochondrial</fullName>
        <ecNumber evidence="13">1.13.11.18</ecNumber>
    </recommendedName>
    <alternativeName>
        <fullName evidence="15">Sulfur dioxygenase ETHE1</fullName>
    </alternativeName>
</protein>
<keyword evidence="9" id="KW-0408">Iron</keyword>
<comment type="cofactor">
    <cofactor evidence="1">
        <name>Fe(2+)</name>
        <dbReference type="ChEBI" id="CHEBI:29033"/>
    </cofactor>
</comment>
<dbReference type="GO" id="GO:0006749">
    <property type="term" value="P:glutathione metabolic process"/>
    <property type="evidence" value="ECO:0007669"/>
    <property type="project" value="InterPro"/>
</dbReference>
<dbReference type="PANTHER" id="PTHR43084">
    <property type="entry name" value="PERSULFIDE DIOXYGENASE ETHE1"/>
    <property type="match status" value="1"/>
</dbReference>
<sequence>MAVPLVKTSVSVLRSGSFLRSATISHFVARSLCAVTCPSNTLCWNCAKSQFQPQKSNLLSKSALLRRNWNCVSIGTKKMSDFTGKGKDYIFRQLLDYKSFTYTYLLADPVSKEAVLIDPVYELVERDLNLVKALGLDLKFAINTHVHADHITGTGDIKKRVPSCKSVITEVSGASADVKTKDGTKLEFGKFSLEVARTPGHTNGCCTYVWREKGMAFTGDTLLIRGCGRTDFQEGDAATLYESVHTKIFTLPPDFSLYPAHDYTGQTVTTVAEEKAFNPRLTKSKEAFVEIMGNLNLPYPKQIDRALPANLVCGVFDEPPK</sequence>
<reference evidence="17 18" key="1">
    <citation type="journal article" date="2017" name="Nat. Ecol. Evol.">
        <title>Scallop genome provides insights into evolution of bilaterian karyotype and development.</title>
        <authorList>
            <person name="Wang S."/>
            <person name="Zhang J."/>
            <person name="Jiao W."/>
            <person name="Li J."/>
            <person name="Xun X."/>
            <person name="Sun Y."/>
            <person name="Guo X."/>
            <person name="Huan P."/>
            <person name="Dong B."/>
            <person name="Zhang L."/>
            <person name="Hu X."/>
            <person name="Sun X."/>
            <person name="Wang J."/>
            <person name="Zhao C."/>
            <person name="Wang Y."/>
            <person name="Wang D."/>
            <person name="Huang X."/>
            <person name="Wang R."/>
            <person name="Lv J."/>
            <person name="Li Y."/>
            <person name="Zhang Z."/>
            <person name="Liu B."/>
            <person name="Lu W."/>
            <person name="Hui Y."/>
            <person name="Liang J."/>
            <person name="Zhou Z."/>
            <person name="Hou R."/>
            <person name="Li X."/>
            <person name="Liu Y."/>
            <person name="Li H."/>
            <person name="Ning X."/>
            <person name="Lin Y."/>
            <person name="Zhao L."/>
            <person name="Xing Q."/>
            <person name="Dou J."/>
            <person name="Li Y."/>
            <person name="Mao J."/>
            <person name="Guo H."/>
            <person name="Dou H."/>
            <person name="Li T."/>
            <person name="Mu C."/>
            <person name="Jiang W."/>
            <person name="Fu Q."/>
            <person name="Fu X."/>
            <person name="Miao Y."/>
            <person name="Liu J."/>
            <person name="Yu Q."/>
            <person name="Li R."/>
            <person name="Liao H."/>
            <person name="Li X."/>
            <person name="Kong Y."/>
            <person name="Jiang Z."/>
            <person name="Chourrout D."/>
            <person name="Li R."/>
            <person name="Bao Z."/>
        </authorList>
    </citation>
    <scope>NUCLEOTIDE SEQUENCE [LARGE SCALE GENOMIC DNA]</scope>
    <source>
        <strain evidence="17 18">PY_sf001</strain>
    </source>
</reference>
<keyword evidence="18" id="KW-1185">Reference proteome</keyword>
<dbReference type="GO" id="GO:0046872">
    <property type="term" value="F:metal ion binding"/>
    <property type="evidence" value="ECO:0007669"/>
    <property type="project" value="UniProtKB-KW"/>
</dbReference>
<evidence type="ECO:0000256" key="7">
    <source>
        <dbReference type="ARBA" id="ARBA00022990"/>
    </source>
</evidence>
<evidence type="ECO:0000256" key="13">
    <source>
        <dbReference type="ARBA" id="ARBA00066686"/>
    </source>
</evidence>
<dbReference type="InterPro" id="IPR044528">
    <property type="entry name" value="POD-like_MBL-fold"/>
</dbReference>
<comment type="subcellular location">
    <subcellularLocation>
        <location evidence="2">Mitochondrion</location>
    </subcellularLocation>
</comment>
<comment type="caution">
    <text evidence="17">The sequence shown here is derived from an EMBL/GenBank/DDBJ whole genome shotgun (WGS) entry which is preliminary data.</text>
</comment>
<dbReference type="Gene3D" id="3.60.15.10">
    <property type="entry name" value="Ribonuclease Z/Hydroxyacylglutathione hydrolase-like"/>
    <property type="match status" value="1"/>
</dbReference>
<dbReference type="InterPro" id="IPR036866">
    <property type="entry name" value="RibonucZ/Hydroxyglut_hydro"/>
</dbReference>
<keyword evidence="5" id="KW-0809">Transit peptide</keyword>
<evidence type="ECO:0000256" key="12">
    <source>
        <dbReference type="ARBA" id="ARBA00065219"/>
    </source>
</evidence>
<accession>A0A210PEX6</accession>
<proteinExistence type="inferred from homology"/>
<dbReference type="InterPro" id="IPR001279">
    <property type="entry name" value="Metallo-B-lactamas"/>
</dbReference>
<evidence type="ECO:0000256" key="3">
    <source>
        <dbReference type="ARBA" id="ARBA00006759"/>
    </source>
</evidence>
<evidence type="ECO:0000256" key="5">
    <source>
        <dbReference type="ARBA" id="ARBA00022946"/>
    </source>
</evidence>
<dbReference type="SUPFAM" id="SSF56281">
    <property type="entry name" value="Metallo-hydrolase/oxidoreductase"/>
    <property type="match status" value="1"/>
</dbReference>
<dbReference type="GO" id="GO:0005739">
    <property type="term" value="C:mitochondrion"/>
    <property type="evidence" value="ECO:0007669"/>
    <property type="project" value="UniProtKB-SubCell"/>
</dbReference>
<evidence type="ECO:0000256" key="6">
    <source>
        <dbReference type="ARBA" id="ARBA00022964"/>
    </source>
</evidence>
<dbReference type="CDD" id="cd07724">
    <property type="entry name" value="POD-like_MBL-fold"/>
    <property type="match status" value="1"/>
</dbReference>
<keyword evidence="7" id="KW-0007">Acetylation</keyword>
<dbReference type="EMBL" id="NEDP02076744">
    <property type="protein sequence ID" value="OWF35011.1"/>
    <property type="molecule type" value="Genomic_DNA"/>
</dbReference>
<dbReference type="PANTHER" id="PTHR43084:SF1">
    <property type="entry name" value="PERSULFIDE DIOXYGENASE ETHE1, MITOCHONDRIAL"/>
    <property type="match status" value="1"/>
</dbReference>
<evidence type="ECO:0000256" key="2">
    <source>
        <dbReference type="ARBA" id="ARBA00004173"/>
    </source>
</evidence>
<organism evidence="17 18">
    <name type="scientific">Mizuhopecten yessoensis</name>
    <name type="common">Japanese scallop</name>
    <name type="synonym">Patinopecten yessoensis</name>
    <dbReference type="NCBI Taxonomy" id="6573"/>
    <lineage>
        <taxon>Eukaryota</taxon>
        <taxon>Metazoa</taxon>
        <taxon>Spiralia</taxon>
        <taxon>Lophotrochozoa</taxon>
        <taxon>Mollusca</taxon>
        <taxon>Bivalvia</taxon>
        <taxon>Autobranchia</taxon>
        <taxon>Pteriomorphia</taxon>
        <taxon>Pectinida</taxon>
        <taxon>Pectinoidea</taxon>
        <taxon>Pectinidae</taxon>
        <taxon>Mizuhopecten</taxon>
    </lineage>
</organism>
<evidence type="ECO:0000256" key="15">
    <source>
        <dbReference type="ARBA" id="ARBA00077964"/>
    </source>
</evidence>
<dbReference type="GO" id="GO:0070813">
    <property type="term" value="P:hydrogen sulfide metabolic process"/>
    <property type="evidence" value="ECO:0007669"/>
    <property type="project" value="TreeGrafter"/>
</dbReference>
<name>A0A210PEX6_MIZYE</name>
<evidence type="ECO:0000256" key="1">
    <source>
        <dbReference type="ARBA" id="ARBA00001954"/>
    </source>
</evidence>
<keyword evidence="6 17" id="KW-0223">Dioxygenase</keyword>
<dbReference type="EC" id="1.13.11.18" evidence="13"/>
<feature type="domain" description="Metallo-beta-lactamase" evidence="16">
    <location>
        <begin position="100"/>
        <end position="261"/>
    </location>
</feature>
<evidence type="ECO:0000256" key="9">
    <source>
        <dbReference type="ARBA" id="ARBA00023004"/>
    </source>
</evidence>